<name>A0ABQ4R9E6_9HYPH</name>
<evidence type="ECO:0000259" key="1">
    <source>
        <dbReference type="PROSITE" id="PS50931"/>
    </source>
</evidence>
<evidence type="ECO:0000313" key="2">
    <source>
        <dbReference type="EMBL" id="GJD53795.1"/>
    </source>
</evidence>
<dbReference type="EMBL" id="BPQH01000037">
    <property type="protein sequence ID" value="GJD53795.1"/>
    <property type="molecule type" value="Genomic_DNA"/>
</dbReference>
<evidence type="ECO:0000313" key="3">
    <source>
        <dbReference type="Proteomes" id="UP001055167"/>
    </source>
</evidence>
<dbReference type="Proteomes" id="UP001055167">
    <property type="component" value="Unassembled WGS sequence"/>
</dbReference>
<dbReference type="InterPro" id="IPR036388">
    <property type="entry name" value="WH-like_DNA-bd_sf"/>
</dbReference>
<keyword evidence="3" id="KW-1185">Reference proteome</keyword>
<dbReference type="InterPro" id="IPR000847">
    <property type="entry name" value="LysR_HTH_N"/>
</dbReference>
<organism evidence="2 3">
    <name type="scientific">Methylobacterium crusticola</name>
    <dbReference type="NCBI Taxonomy" id="1697972"/>
    <lineage>
        <taxon>Bacteria</taxon>
        <taxon>Pseudomonadati</taxon>
        <taxon>Pseudomonadota</taxon>
        <taxon>Alphaproteobacteria</taxon>
        <taxon>Hyphomicrobiales</taxon>
        <taxon>Methylobacteriaceae</taxon>
        <taxon>Methylobacterium</taxon>
    </lineage>
</organism>
<dbReference type="PANTHER" id="PTHR30427">
    <property type="entry name" value="TRANSCRIPTIONAL ACTIVATOR PROTEIN LYSR"/>
    <property type="match status" value="1"/>
</dbReference>
<comment type="caution">
    <text evidence="2">The sequence shown here is derived from an EMBL/GenBank/DDBJ whole genome shotgun (WGS) entry which is preliminary data.</text>
</comment>
<dbReference type="PANTHER" id="PTHR30427:SF1">
    <property type="entry name" value="TRANSCRIPTIONAL ACTIVATOR PROTEIN LYSR"/>
    <property type="match status" value="1"/>
</dbReference>
<proteinExistence type="predicted"/>
<dbReference type="Pfam" id="PF00126">
    <property type="entry name" value="HTH_1"/>
    <property type="match status" value="1"/>
</dbReference>
<dbReference type="SUPFAM" id="SSF46785">
    <property type="entry name" value="Winged helix' DNA-binding domain"/>
    <property type="match status" value="1"/>
</dbReference>
<dbReference type="InterPro" id="IPR036390">
    <property type="entry name" value="WH_DNA-bd_sf"/>
</dbReference>
<accession>A0ABQ4R9E6</accession>
<dbReference type="RefSeq" id="WP_162501567.1">
    <property type="nucleotide sequence ID" value="NZ_QOWC01000242.1"/>
</dbReference>
<protein>
    <recommendedName>
        <fullName evidence="1">HTH lysR-type domain-containing protein</fullName>
    </recommendedName>
</protein>
<reference evidence="2" key="2">
    <citation type="submission" date="2021-08" db="EMBL/GenBank/DDBJ databases">
        <authorList>
            <person name="Tani A."/>
            <person name="Ola A."/>
            <person name="Ogura Y."/>
            <person name="Katsura K."/>
            <person name="Hayashi T."/>
        </authorList>
    </citation>
    <scope>NUCLEOTIDE SEQUENCE</scope>
    <source>
        <strain evidence="2">KCTC 52305</strain>
    </source>
</reference>
<dbReference type="Gene3D" id="1.10.10.10">
    <property type="entry name" value="Winged helix-like DNA-binding domain superfamily/Winged helix DNA-binding domain"/>
    <property type="match status" value="1"/>
</dbReference>
<gene>
    <name evidence="2" type="ORF">OPKNFCMD_6573</name>
</gene>
<dbReference type="PROSITE" id="PS50931">
    <property type="entry name" value="HTH_LYSR"/>
    <property type="match status" value="1"/>
</dbReference>
<feature type="domain" description="HTH lysR-type" evidence="1">
    <location>
        <begin position="6"/>
        <end position="38"/>
    </location>
</feature>
<sequence>MSADDRNLRQLEILRAVVRHRTTVAAARELAVSQPAVSGTACVLAAAGVGAAVVDPDSPRQGGHAALVTRPFLPATPAVACMLWSEARPLSRLARAFLEEIGAVSRQAP</sequence>
<reference evidence="2" key="1">
    <citation type="journal article" date="2021" name="Front. Microbiol.">
        <title>Comprehensive Comparative Genomics and Phenotyping of Methylobacterium Species.</title>
        <authorList>
            <person name="Alessa O."/>
            <person name="Ogura Y."/>
            <person name="Fujitani Y."/>
            <person name="Takami H."/>
            <person name="Hayashi T."/>
            <person name="Sahin N."/>
            <person name="Tani A."/>
        </authorList>
    </citation>
    <scope>NUCLEOTIDE SEQUENCE</scope>
    <source>
        <strain evidence="2">KCTC 52305</strain>
    </source>
</reference>